<name>A0A177DCN9_ALTAL</name>
<dbReference type="AlphaFoldDB" id="A0A177DCN9"/>
<dbReference type="GeneID" id="29109339"/>
<dbReference type="VEuPathDB" id="FungiDB:CC77DRAFT_1012017"/>
<proteinExistence type="predicted"/>
<evidence type="ECO:0000313" key="2">
    <source>
        <dbReference type="Proteomes" id="UP000077248"/>
    </source>
</evidence>
<dbReference type="KEGG" id="aalt:CC77DRAFT_1012017"/>
<keyword evidence="2" id="KW-1185">Reference proteome</keyword>
<dbReference type="EMBL" id="KV441488">
    <property type="protein sequence ID" value="OAG16977.1"/>
    <property type="molecule type" value="Genomic_DNA"/>
</dbReference>
<reference evidence="1 2" key="1">
    <citation type="submission" date="2016-05" db="EMBL/GenBank/DDBJ databases">
        <title>Comparative analysis of secretome profiles of manganese(II)-oxidizing ascomycete fungi.</title>
        <authorList>
            <consortium name="DOE Joint Genome Institute"/>
            <person name="Zeiner C.A."/>
            <person name="Purvine S.O."/>
            <person name="Zink E.M."/>
            <person name="Wu S."/>
            <person name="Pasa-Tolic L."/>
            <person name="Chaput D.L."/>
            <person name="Haridas S."/>
            <person name="Grigoriev I.V."/>
            <person name="Santelli C.M."/>
            <person name="Hansel C.M."/>
        </authorList>
    </citation>
    <scope>NUCLEOTIDE SEQUENCE [LARGE SCALE GENOMIC DNA]</scope>
    <source>
        <strain evidence="1 2">SRC1lrK2f</strain>
    </source>
</reference>
<evidence type="ECO:0000313" key="1">
    <source>
        <dbReference type="EMBL" id="OAG16977.1"/>
    </source>
</evidence>
<dbReference type="Proteomes" id="UP000077248">
    <property type="component" value="Unassembled WGS sequence"/>
</dbReference>
<protein>
    <submittedName>
        <fullName evidence="1">Uncharacterized protein</fullName>
    </submittedName>
</protein>
<organism evidence="1 2">
    <name type="scientific">Alternaria alternata</name>
    <name type="common">Alternaria rot fungus</name>
    <name type="synonym">Torula alternata</name>
    <dbReference type="NCBI Taxonomy" id="5599"/>
    <lineage>
        <taxon>Eukaryota</taxon>
        <taxon>Fungi</taxon>
        <taxon>Dikarya</taxon>
        <taxon>Ascomycota</taxon>
        <taxon>Pezizomycotina</taxon>
        <taxon>Dothideomycetes</taxon>
        <taxon>Pleosporomycetidae</taxon>
        <taxon>Pleosporales</taxon>
        <taxon>Pleosporineae</taxon>
        <taxon>Pleosporaceae</taxon>
        <taxon>Alternaria</taxon>
        <taxon>Alternaria sect. Alternaria</taxon>
        <taxon>Alternaria alternata complex</taxon>
    </lineage>
</organism>
<dbReference type="RefSeq" id="XP_018382398.1">
    <property type="nucleotide sequence ID" value="XM_018523745.1"/>
</dbReference>
<accession>A0A177DCN9</accession>
<gene>
    <name evidence="1" type="ORF">CC77DRAFT_1012017</name>
</gene>
<dbReference type="STRING" id="5599.A0A177DCN9"/>
<sequence>MSYDLMNPRDELTKHRASVVNLEVTIENYIAISSRPKKLNLYFVYHAKFFTTKGDCSTKPLHCPITVAENIWEHGAFKSDTCIFEKSHMHPVSTSMITVSWHSICGPEEETTCSIYCSQYRLTKCFWSRAHRCRPSSVLCMLNRIVAYSLGGDSAHWSQVRQISGEVAKGGYQLATDEDSNASSAPYVDDPVEPAFLVAEVRYWPFYWHLHLGPKLAQHQSARPETSPTLTSSWVMRLN</sequence>